<evidence type="ECO:0000256" key="1">
    <source>
        <dbReference type="SAM" id="SignalP"/>
    </source>
</evidence>
<evidence type="ECO:0000313" key="2">
    <source>
        <dbReference type="EMBL" id="NOV43619.1"/>
    </source>
</evidence>
<sequence>MFCFFFFFFCLVSSLVAYISLMLRCTFSCHGHVIRNLERKIMLGEKSLLNCLIFDATHKTILQNDVQW</sequence>
<name>A0A6M2DBX9_RHIMP</name>
<keyword evidence="1" id="KW-0732">Signal</keyword>
<reference evidence="2" key="1">
    <citation type="submission" date="2019-09" db="EMBL/GenBank/DDBJ databases">
        <title>Organ-specific transcriptomic study of the physiology of the cattle tick, Rhipicephalus microplus.</title>
        <authorList>
            <person name="Tirloni L."/>
            <person name="Braz G."/>
            <person name="Gandara A.C.P."/>
            <person name="Sabadin G.A."/>
            <person name="da Silva R.M."/>
            <person name="Guizzo M.G."/>
            <person name="Machado J.A."/>
            <person name="Costa E.P."/>
            <person name="Gomes H.F."/>
            <person name="Moraes J."/>
            <person name="Mota M.B.S."/>
            <person name="Mesquita R.D."/>
            <person name="Alvarenga P.H."/>
            <person name="Alves F."/>
            <person name="Seixas A."/>
            <person name="da Fonseca R.N."/>
            <person name="Fogaca A."/>
            <person name="Logullo C."/>
            <person name="Tanaka A."/>
            <person name="Daffre S."/>
            <person name="Termignoni C."/>
            <person name="Vaz I.S.Jr."/>
            <person name="Oliveira P.L."/>
            <person name="Ribeiro J.M."/>
        </authorList>
    </citation>
    <scope>NUCLEOTIDE SEQUENCE</scope>
    <source>
        <strain evidence="2">Porto Alegre</strain>
    </source>
</reference>
<dbReference type="EMBL" id="GHWJ01010882">
    <property type="protein sequence ID" value="NOV43619.1"/>
    <property type="molecule type" value="Transcribed_RNA"/>
</dbReference>
<accession>A0A6M2DBX9</accession>
<proteinExistence type="predicted"/>
<organism evidence="2">
    <name type="scientific">Rhipicephalus microplus</name>
    <name type="common">Cattle tick</name>
    <name type="synonym">Boophilus microplus</name>
    <dbReference type="NCBI Taxonomy" id="6941"/>
    <lineage>
        <taxon>Eukaryota</taxon>
        <taxon>Metazoa</taxon>
        <taxon>Ecdysozoa</taxon>
        <taxon>Arthropoda</taxon>
        <taxon>Chelicerata</taxon>
        <taxon>Arachnida</taxon>
        <taxon>Acari</taxon>
        <taxon>Parasitiformes</taxon>
        <taxon>Ixodida</taxon>
        <taxon>Ixodoidea</taxon>
        <taxon>Ixodidae</taxon>
        <taxon>Rhipicephalinae</taxon>
        <taxon>Rhipicephalus</taxon>
        <taxon>Boophilus</taxon>
    </lineage>
</organism>
<protein>
    <submittedName>
        <fullName evidence="2">Putative secreted protein</fullName>
    </submittedName>
</protein>
<feature type="chain" id="PRO_5026736569" evidence="1">
    <location>
        <begin position="18"/>
        <end position="68"/>
    </location>
</feature>
<feature type="signal peptide" evidence="1">
    <location>
        <begin position="1"/>
        <end position="17"/>
    </location>
</feature>
<dbReference type="AlphaFoldDB" id="A0A6M2DBX9"/>